<dbReference type="Pfam" id="PF16868">
    <property type="entry name" value="NMT1_3"/>
    <property type="match status" value="1"/>
</dbReference>
<dbReference type="SUPFAM" id="SSF53850">
    <property type="entry name" value="Periplasmic binding protein-like II"/>
    <property type="match status" value="1"/>
</dbReference>
<accession>A0A8J8GFT4</accession>
<gene>
    <name evidence="2" type="ORF">HR057_15475</name>
</gene>
<dbReference type="PROSITE" id="PS51257">
    <property type="entry name" value="PROKAR_LIPOPROTEIN"/>
    <property type="match status" value="1"/>
</dbReference>
<feature type="signal peptide" evidence="1">
    <location>
        <begin position="1"/>
        <end position="18"/>
    </location>
</feature>
<protein>
    <submittedName>
        <fullName evidence="2">TAXI family TRAP transporter solute-binding subunit</fullName>
    </submittedName>
</protein>
<evidence type="ECO:0000313" key="2">
    <source>
        <dbReference type="EMBL" id="NSL53145.1"/>
    </source>
</evidence>
<dbReference type="CDD" id="cd13567">
    <property type="entry name" value="PBP2_TtGluBP"/>
    <property type="match status" value="1"/>
</dbReference>
<dbReference type="AlphaFoldDB" id="A0A8J8GFT4"/>
<dbReference type="NCBIfam" id="TIGR02122">
    <property type="entry name" value="TRAP_TAXI"/>
    <property type="match status" value="1"/>
</dbReference>
<dbReference type="RefSeq" id="WP_173732346.1">
    <property type="nucleotide sequence ID" value="NZ_JABTTE010000029.1"/>
</dbReference>
<dbReference type="EMBL" id="JABTTE010000029">
    <property type="protein sequence ID" value="NSL53145.1"/>
    <property type="molecule type" value="Genomic_DNA"/>
</dbReference>
<dbReference type="PANTHER" id="PTHR42941">
    <property type="entry name" value="SLL1037 PROTEIN"/>
    <property type="match status" value="1"/>
</dbReference>
<sequence>MKKFLSSILVLTLLFALAACGGGNGENAQNDGTTETEEYLPSQIIIATGGTSGTYYPLGGGIAQIITDNTEVSATAQTTGGSVENVRLLNSQEVDMAFVQNDIADYAVNGTMMFDGAKTENLLGLASLYNETIQIVLPGNSTITSVADLKGKRVSVGAPGSGVEANAKQILELYGLTFDDLKAERLSFGDSVQQMQDGNLDAAFVTAGAPTSAVTELSATNGVKLLNIEDEKADELIKKYPFYVKETIPADTYPGVPETKTVAVKAMLAVSKTLPEDFVYNVTKALFENVDQLIAINKKAESISLETAVDGLTMDIHPGALKYYQENGVK</sequence>
<keyword evidence="1" id="KW-0732">Signal</keyword>
<dbReference type="PANTHER" id="PTHR42941:SF1">
    <property type="entry name" value="SLL1037 PROTEIN"/>
    <property type="match status" value="1"/>
</dbReference>
<dbReference type="Gene3D" id="3.40.190.10">
    <property type="entry name" value="Periplasmic binding protein-like II"/>
    <property type="match status" value="2"/>
</dbReference>
<evidence type="ECO:0000313" key="3">
    <source>
        <dbReference type="Proteomes" id="UP000625804"/>
    </source>
</evidence>
<dbReference type="Proteomes" id="UP000625804">
    <property type="component" value="Unassembled WGS sequence"/>
</dbReference>
<name>A0A8J8GFT4_9BACI</name>
<dbReference type="InterPro" id="IPR011852">
    <property type="entry name" value="TRAP_TAXI"/>
</dbReference>
<reference evidence="2" key="1">
    <citation type="submission" date="2020-06" db="EMBL/GenBank/DDBJ databases">
        <title>A novel thermopfilic bacterium from Erzurum, Turkey.</title>
        <authorList>
            <person name="Adiguzel A."/>
            <person name="Ay H."/>
            <person name="Baltaci M.O."/>
        </authorList>
    </citation>
    <scope>NUCLEOTIDE SEQUENCE</scope>
    <source>
        <strain evidence="2">P2</strain>
    </source>
</reference>
<keyword evidence="3" id="KW-1185">Reference proteome</keyword>
<feature type="chain" id="PRO_5039139666" evidence="1">
    <location>
        <begin position="19"/>
        <end position="330"/>
    </location>
</feature>
<evidence type="ECO:0000256" key="1">
    <source>
        <dbReference type="SAM" id="SignalP"/>
    </source>
</evidence>
<proteinExistence type="predicted"/>
<organism evidence="2 3">
    <name type="scientific">Calidifontibacillus erzurumensis</name>
    <dbReference type="NCBI Taxonomy" id="2741433"/>
    <lineage>
        <taxon>Bacteria</taxon>
        <taxon>Bacillati</taxon>
        <taxon>Bacillota</taxon>
        <taxon>Bacilli</taxon>
        <taxon>Bacillales</taxon>
        <taxon>Bacillaceae</taxon>
        <taxon>Calidifontibacillus/Schinkia group</taxon>
        <taxon>Calidifontibacillus</taxon>
    </lineage>
</organism>
<comment type="caution">
    <text evidence="2">The sequence shown here is derived from an EMBL/GenBank/DDBJ whole genome shotgun (WGS) entry which is preliminary data.</text>
</comment>